<accession>A0A934R8L9</accession>
<sequence>MNWLFLCSRNKLRSPTAEAVFADHPGIETDSAGLSADADVVLEADQVAWADLILVMEPIHRKRLQSRFGSMLANKRVVVLGIPDHYSYMDPKLVDRLQRECRRYLP</sequence>
<keyword evidence="3" id="KW-1185">Reference proteome</keyword>
<dbReference type="SMART" id="SM00226">
    <property type="entry name" value="LMWPc"/>
    <property type="match status" value="1"/>
</dbReference>
<dbReference type="RefSeq" id="WP_200278700.1">
    <property type="nucleotide sequence ID" value="NZ_JAENII010000006.1"/>
</dbReference>
<dbReference type="Proteomes" id="UP000658278">
    <property type="component" value="Unassembled WGS sequence"/>
</dbReference>
<dbReference type="EMBL" id="JAENII010000006">
    <property type="protein sequence ID" value="MBK1827249.1"/>
    <property type="molecule type" value="Genomic_DNA"/>
</dbReference>
<evidence type="ECO:0000259" key="1">
    <source>
        <dbReference type="SMART" id="SM00226"/>
    </source>
</evidence>
<name>A0A934R8L9_9BACT</name>
<dbReference type="InterPro" id="IPR036196">
    <property type="entry name" value="Ptyr_pPase_sf"/>
</dbReference>
<dbReference type="InterPro" id="IPR023485">
    <property type="entry name" value="Ptyr_pPase"/>
</dbReference>
<comment type="caution">
    <text evidence="2">The sequence shown here is derived from an EMBL/GenBank/DDBJ whole genome shotgun (WGS) entry which is preliminary data.</text>
</comment>
<dbReference type="PIRSF" id="PIRSF029416">
    <property type="entry name" value="UCP029416_PTP"/>
    <property type="match status" value="1"/>
</dbReference>
<feature type="domain" description="Phosphotyrosine protein phosphatase I" evidence="1">
    <location>
        <begin position="1"/>
        <end position="103"/>
    </location>
</feature>
<evidence type="ECO:0000313" key="2">
    <source>
        <dbReference type="EMBL" id="MBK1827249.1"/>
    </source>
</evidence>
<dbReference type="AlphaFoldDB" id="A0A934R8L9"/>
<reference evidence="2" key="1">
    <citation type="submission" date="2021-01" db="EMBL/GenBank/DDBJ databases">
        <title>Modified the classification status of verrucomicrobia.</title>
        <authorList>
            <person name="Feng X."/>
        </authorList>
    </citation>
    <scope>NUCLEOTIDE SEQUENCE</scope>
    <source>
        <strain evidence="2">KCTC 22201</strain>
    </source>
</reference>
<gene>
    <name evidence="2" type="ORF">JIN81_09460</name>
</gene>
<dbReference type="Gene3D" id="3.40.50.2300">
    <property type="match status" value="1"/>
</dbReference>
<dbReference type="InterPro" id="IPR016919">
    <property type="entry name" value="UCP029416_PTP"/>
</dbReference>
<proteinExistence type="predicted"/>
<protein>
    <submittedName>
        <fullName evidence="2">Phosphotyrosine protein phosphatase</fullName>
    </submittedName>
</protein>
<organism evidence="2 3">
    <name type="scientific">Haloferula rosea</name>
    <dbReference type="NCBI Taxonomy" id="490093"/>
    <lineage>
        <taxon>Bacteria</taxon>
        <taxon>Pseudomonadati</taxon>
        <taxon>Verrucomicrobiota</taxon>
        <taxon>Verrucomicrobiia</taxon>
        <taxon>Verrucomicrobiales</taxon>
        <taxon>Verrucomicrobiaceae</taxon>
        <taxon>Haloferula</taxon>
    </lineage>
</organism>
<dbReference type="SUPFAM" id="SSF52788">
    <property type="entry name" value="Phosphotyrosine protein phosphatases I"/>
    <property type="match status" value="1"/>
</dbReference>
<evidence type="ECO:0000313" key="3">
    <source>
        <dbReference type="Proteomes" id="UP000658278"/>
    </source>
</evidence>